<dbReference type="AlphaFoldDB" id="A0A382MWE0"/>
<name>A0A382MWE0_9ZZZZ</name>
<reference evidence="2" key="1">
    <citation type="submission" date="2018-05" db="EMBL/GenBank/DDBJ databases">
        <authorList>
            <person name="Lanie J.A."/>
            <person name="Ng W.-L."/>
            <person name="Kazmierczak K.M."/>
            <person name="Andrzejewski T.M."/>
            <person name="Davidsen T.M."/>
            <person name="Wayne K.J."/>
            <person name="Tettelin H."/>
            <person name="Glass J.I."/>
            <person name="Rusch D."/>
            <person name="Podicherti R."/>
            <person name="Tsui H.-C.T."/>
            <person name="Winkler M.E."/>
        </authorList>
    </citation>
    <scope>NUCLEOTIDE SEQUENCE</scope>
</reference>
<evidence type="ECO:0000313" key="2">
    <source>
        <dbReference type="EMBL" id="SVC53274.1"/>
    </source>
</evidence>
<accession>A0A382MWE0</accession>
<organism evidence="2">
    <name type="scientific">marine metagenome</name>
    <dbReference type="NCBI Taxonomy" id="408172"/>
    <lineage>
        <taxon>unclassified sequences</taxon>
        <taxon>metagenomes</taxon>
        <taxon>ecological metagenomes</taxon>
    </lineage>
</organism>
<sequence length="68" mass="8158">MSREEERAEWDRLDKEWDQLSKEQQAERLTQLHRQKRAHDKASPAAEMTGGLPSTWYHPERYSPHDLL</sequence>
<evidence type="ECO:0000256" key="1">
    <source>
        <dbReference type="SAM" id="MobiDB-lite"/>
    </source>
</evidence>
<feature type="non-terminal residue" evidence="2">
    <location>
        <position position="1"/>
    </location>
</feature>
<feature type="non-terminal residue" evidence="2">
    <location>
        <position position="68"/>
    </location>
</feature>
<feature type="compositionally biased region" description="Basic and acidic residues" evidence="1">
    <location>
        <begin position="58"/>
        <end position="68"/>
    </location>
</feature>
<gene>
    <name evidence="2" type="ORF">METZ01_LOCUS306128</name>
</gene>
<protein>
    <submittedName>
        <fullName evidence="2">Uncharacterized protein</fullName>
    </submittedName>
</protein>
<dbReference type="EMBL" id="UINC01096413">
    <property type="protein sequence ID" value="SVC53274.1"/>
    <property type="molecule type" value="Genomic_DNA"/>
</dbReference>
<feature type="region of interest" description="Disordered" evidence="1">
    <location>
        <begin position="30"/>
        <end position="68"/>
    </location>
</feature>
<proteinExistence type="predicted"/>